<dbReference type="Pfam" id="PF12796">
    <property type="entry name" value="Ank_2"/>
    <property type="match status" value="1"/>
</dbReference>
<keyword evidence="1" id="KW-0040">ANK repeat</keyword>
<dbReference type="AlphaFoldDB" id="A0AAD6G1V2"/>
<evidence type="ECO:0000313" key="3">
    <source>
        <dbReference type="Proteomes" id="UP001213681"/>
    </source>
</evidence>
<accession>A0AAD6G1V2</accession>
<dbReference type="SMART" id="SM00248">
    <property type="entry name" value="ANK"/>
    <property type="match status" value="3"/>
</dbReference>
<reference evidence="2" key="2">
    <citation type="journal article" date="2023" name="IMA Fungus">
        <title>Comparative genomic study of the Penicillium genus elucidates a diverse pangenome and 15 lateral gene transfer events.</title>
        <authorList>
            <person name="Petersen C."/>
            <person name="Sorensen T."/>
            <person name="Nielsen M.R."/>
            <person name="Sondergaard T.E."/>
            <person name="Sorensen J.L."/>
            <person name="Fitzpatrick D.A."/>
            <person name="Frisvad J.C."/>
            <person name="Nielsen K.L."/>
        </authorList>
    </citation>
    <scope>NUCLEOTIDE SEQUENCE</scope>
    <source>
        <strain evidence="2">IBT 16125</strain>
    </source>
</reference>
<keyword evidence="3" id="KW-1185">Reference proteome</keyword>
<feature type="repeat" description="ANK" evidence="1">
    <location>
        <begin position="6"/>
        <end position="33"/>
    </location>
</feature>
<name>A0AAD6G1V2_9EURO</name>
<dbReference type="Proteomes" id="UP001213681">
    <property type="component" value="Unassembled WGS sequence"/>
</dbReference>
<dbReference type="SUPFAM" id="SSF48403">
    <property type="entry name" value="Ankyrin repeat"/>
    <property type="match status" value="1"/>
</dbReference>
<proteinExistence type="predicted"/>
<dbReference type="PANTHER" id="PTHR46224">
    <property type="entry name" value="ANKYRIN REPEAT FAMILY PROTEIN"/>
    <property type="match status" value="1"/>
</dbReference>
<dbReference type="PROSITE" id="PS50088">
    <property type="entry name" value="ANK_REPEAT"/>
    <property type="match status" value="1"/>
</dbReference>
<dbReference type="RefSeq" id="XP_056765682.1">
    <property type="nucleotide sequence ID" value="XM_056909978.1"/>
</dbReference>
<comment type="caution">
    <text evidence="2">The sequence shown here is derived from an EMBL/GenBank/DDBJ whole genome shotgun (WGS) entry which is preliminary data.</text>
</comment>
<gene>
    <name evidence="2" type="ORF">N7458_006596</name>
</gene>
<protein>
    <recommendedName>
        <fullName evidence="4">Ankyrin repeat protein</fullName>
    </recommendedName>
</protein>
<dbReference type="PROSITE" id="PS50297">
    <property type="entry name" value="ANK_REP_REGION"/>
    <property type="match status" value="1"/>
</dbReference>
<sequence>MVFPYTGPTPLTLAVENEQEDIVKVLLDRGANIYGGPLSTAIVGCNIKMTELLLTKFEHVEGRLNPLVVAVRDGDMDIFRFLLDRGFNQEEALVEAIEHDREEIVNILLERGTDPDVPSVPCTSAVSAAIVRRNGTILRNLLQYGAHIHPETLKFTGWQSPEDIAALAKQFPILTYSRKSMHPPKDNGFQFI</sequence>
<dbReference type="InterPro" id="IPR036770">
    <property type="entry name" value="Ankyrin_rpt-contain_sf"/>
</dbReference>
<evidence type="ECO:0000313" key="2">
    <source>
        <dbReference type="EMBL" id="KAJ5450147.1"/>
    </source>
</evidence>
<reference evidence="2" key="1">
    <citation type="submission" date="2022-12" db="EMBL/GenBank/DDBJ databases">
        <authorList>
            <person name="Petersen C."/>
        </authorList>
    </citation>
    <scope>NUCLEOTIDE SEQUENCE</scope>
    <source>
        <strain evidence="2">IBT 16125</strain>
    </source>
</reference>
<dbReference type="Pfam" id="PF00023">
    <property type="entry name" value="Ank"/>
    <property type="match status" value="1"/>
</dbReference>
<dbReference type="PANTHER" id="PTHR46224:SF64">
    <property type="entry name" value="IQ MOTIF AND ANKYRIN REPEAT DOMAIN-CONTAINING PROTEIN 1"/>
    <property type="match status" value="1"/>
</dbReference>
<dbReference type="InterPro" id="IPR002110">
    <property type="entry name" value="Ankyrin_rpt"/>
</dbReference>
<dbReference type="Gene3D" id="1.25.40.20">
    <property type="entry name" value="Ankyrin repeat-containing domain"/>
    <property type="match status" value="1"/>
</dbReference>
<evidence type="ECO:0008006" key="4">
    <source>
        <dbReference type="Google" id="ProtNLM"/>
    </source>
</evidence>
<organism evidence="2 3">
    <name type="scientific">Penicillium daleae</name>
    <dbReference type="NCBI Taxonomy" id="63821"/>
    <lineage>
        <taxon>Eukaryota</taxon>
        <taxon>Fungi</taxon>
        <taxon>Dikarya</taxon>
        <taxon>Ascomycota</taxon>
        <taxon>Pezizomycotina</taxon>
        <taxon>Eurotiomycetes</taxon>
        <taxon>Eurotiomycetidae</taxon>
        <taxon>Eurotiales</taxon>
        <taxon>Aspergillaceae</taxon>
        <taxon>Penicillium</taxon>
    </lineage>
</organism>
<dbReference type="EMBL" id="JAPVEA010000006">
    <property type="protein sequence ID" value="KAJ5450147.1"/>
    <property type="molecule type" value="Genomic_DNA"/>
</dbReference>
<dbReference type="InterPro" id="IPR051616">
    <property type="entry name" value="Cul2-RING_E3_ligase_SR"/>
</dbReference>
<dbReference type="GeneID" id="81600221"/>
<evidence type="ECO:0000256" key="1">
    <source>
        <dbReference type="PROSITE-ProRule" id="PRU00023"/>
    </source>
</evidence>